<dbReference type="Gene3D" id="3.60.15.10">
    <property type="entry name" value="Ribonuclease Z/Hydroxyacylglutathione hydrolase-like"/>
    <property type="match status" value="1"/>
</dbReference>
<dbReference type="SUPFAM" id="SSF56281">
    <property type="entry name" value="Metallo-hydrolase/oxidoreductase"/>
    <property type="match status" value="1"/>
</dbReference>
<protein>
    <submittedName>
        <fullName evidence="2">Membrane protein</fullName>
    </submittedName>
</protein>
<reference evidence="2" key="2">
    <citation type="submission" date="2020-09" db="EMBL/GenBank/DDBJ databases">
        <authorList>
            <person name="Sun Q."/>
            <person name="Zhou Y."/>
        </authorList>
    </citation>
    <scope>NUCLEOTIDE SEQUENCE</scope>
    <source>
        <strain evidence="2">CGMCC 1.12214</strain>
    </source>
</reference>
<proteinExistence type="predicted"/>
<dbReference type="Pfam" id="PF12706">
    <property type="entry name" value="Lactamase_B_2"/>
    <property type="match status" value="1"/>
</dbReference>
<accession>A0A917MJR7</accession>
<sequence length="352" mass="38465">MLKLFSLPALGAALGGFVGLRSGHNPYYSGPVSDHYDGVKFFNPSGQNGKGFKDLVRWRLADGKEEWPDEFPSPFRDRPPQRVEGAGLRVALVGHASFLIQTAGLNMLTDPVWSERCSPVSFAGPKRVNPPGIAFGDLPPIDAVLLTHNHYDHLDIDTLRRLVAAHPLRIVTPLGNDAILREAGIAAPIFAHDWGDRVRVSDAVHVHVEPAQHWSARGVLDRQRALWAAFVLETPAGAIYHVGDTGFGDGAQFSAIRAKHGEPLLAILPIGAFEPRWFMRDQHMNPDDAVRAFVATGARQALGHHWGTFKLTDEGIERPPEALVRALAEHGVAPERFRPLRPGEVWEAAAGA</sequence>
<dbReference type="PANTHER" id="PTHR15032">
    <property type="entry name" value="N-ACYL-PHOSPHATIDYLETHANOLAMINE-HYDROLYZING PHOSPHOLIPASE D"/>
    <property type="match status" value="1"/>
</dbReference>
<evidence type="ECO:0000313" key="2">
    <source>
        <dbReference type="EMBL" id="GGH32945.1"/>
    </source>
</evidence>
<gene>
    <name evidence="2" type="ORF">GCM10007036_45200</name>
</gene>
<dbReference type="PANTHER" id="PTHR15032:SF4">
    <property type="entry name" value="N-ACYL-PHOSPHATIDYLETHANOLAMINE-HYDROLYZING PHOSPHOLIPASE D"/>
    <property type="match status" value="1"/>
</dbReference>
<dbReference type="GO" id="GO:0005737">
    <property type="term" value="C:cytoplasm"/>
    <property type="evidence" value="ECO:0007669"/>
    <property type="project" value="TreeGrafter"/>
</dbReference>
<dbReference type="Proteomes" id="UP000603912">
    <property type="component" value="Unassembled WGS sequence"/>
</dbReference>
<keyword evidence="3" id="KW-1185">Reference proteome</keyword>
<comment type="caution">
    <text evidence="2">The sequence shown here is derived from an EMBL/GenBank/DDBJ whole genome shotgun (WGS) entry which is preliminary data.</text>
</comment>
<dbReference type="AlphaFoldDB" id="A0A917MJR7"/>
<feature type="domain" description="Metallo-beta-lactamase" evidence="1">
    <location>
        <begin position="106"/>
        <end position="306"/>
    </location>
</feature>
<name>A0A917MJR7_9HYPH</name>
<dbReference type="InterPro" id="IPR001279">
    <property type="entry name" value="Metallo-B-lactamas"/>
</dbReference>
<dbReference type="EMBL" id="BMES01000003">
    <property type="protein sequence ID" value="GGH32945.1"/>
    <property type="molecule type" value="Genomic_DNA"/>
</dbReference>
<organism evidence="2 3">
    <name type="scientific">Alsobacter metallidurans</name>
    <dbReference type="NCBI Taxonomy" id="340221"/>
    <lineage>
        <taxon>Bacteria</taxon>
        <taxon>Pseudomonadati</taxon>
        <taxon>Pseudomonadota</taxon>
        <taxon>Alphaproteobacteria</taxon>
        <taxon>Hyphomicrobiales</taxon>
        <taxon>Alsobacteraceae</taxon>
        <taxon>Alsobacter</taxon>
    </lineage>
</organism>
<evidence type="ECO:0000259" key="1">
    <source>
        <dbReference type="Pfam" id="PF12706"/>
    </source>
</evidence>
<dbReference type="InterPro" id="IPR036866">
    <property type="entry name" value="RibonucZ/Hydroxyglut_hydro"/>
</dbReference>
<reference evidence="2" key="1">
    <citation type="journal article" date="2014" name="Int. J. Syst. Evol. Microbiol.">
        <title>Complete genome sequence of Corynebacterium casei LMG S-19264T (=DSM 44701T), isolated from a smear-ripened cheese.</title>
        <authorList>
            <consortium name="US DOE Joint Genome Institute (JGI-PGF)"/>
            <person name="Walter F."/>
            <person name="Albersmeier A."/>
            <person name="Kalinowski J."/>
            <person name="Ruckert C."/>
        </authorList>
    </citation>
    <scope>NUCLEOTIDE SEQUENCE</scope>
    <source>
        <strain evidence="2">CGMCC 1.12214</strain>
    </source>
</reference>
<evidence type="ECO:0000313" key="3">
    <source>
        <dbReference type="Proteomes" id="UP000603912"/>
    </source>
</evidence>